<dbReference type="OrthoDB" id="125347at2759"/>
<dbReference type="InterPro" id="IPR018289">
    <property type="entry name" value="MULE_transposase_dom"/>
</dbReference>
<reference evidence="2" key="1">
    <citation type="journal article" date="2025" name="Foods">
        <title>Unveiling the Microbial Signatures of Arabica Coffee Cherries: Insights into Ripeness Specific Diversity, Functional Traits, and Implications for Quality and Safety.</title>
        <authorList>
            <consortium name="RefSeq"/>
            <person name="Tenea G.N."/>
            <person name="Cifuentes V."/>
            <person name="Reyes P."/>
            <person name="Cevallos-Vallejos M."/>
        </authorList>
    </citation>
    <scope>NUCLEOTIDE SEQUENCE [LARGE SCALE GENOMIC DNA]</scope>
</reference>
<dbReference type="Proteomes" id="UP001652660">
    <property type="component" value="Chromosome 8c"/>
</dbReference>
<dbReference type="AlphaFoldDB" id="A0A6P6U0Z7"/>
<evidence type="ECO:0000313" key="2">
    <source>
        <dbReference type="Proteomes" id="UP001652660"/>
    </source>
</evidence>
<dbReference type="PANTHER" id="PTHR31973">
    <property type="entry name" value="POLYPROTEIN, PUTATIVE-RELATED"/>
    <property type="match status" value="1"/>
</dbReference>
<protein>
    <recommendedName>
        <fullName evidence="1">MULE transposase domain-containing protein</fullName>
    </recommendedName>
</protein>
<organism evidence="2 3">
    <name type="scientific">Coffea arabica</name>
    <name type="common">Arabian coffee</name>
    <dbReference type="NCBI Taxonomy" id="13443"/>
    <lineage>
        <taxon>Eukaryota</taxon>
        <taxon>Viridiplantae</taxon>
        <taxon>Streptophyta</taxon>
        <taxon>Embryophyta</taxon>
        <taxon>Tracheophyta</taxon>
        <taxon>Spermatophyta</taxon>
        <taxon>Magnoliopsida</taxon>
        <taxon>eudicotyledons</taxon>
        <taxon>Gunneridae</taxon>
        <taxon>Pentapetalae</taxon>
        <taxon>asterids</taxon>
        <taxon>lamiids</taxon>
        <taxon>Gentianales</taxon>
        <taxon>Rubiaceae</taxon>
        <taxon>Ixoroideae</taxon>
        <taxon>Gardenieae complex</taxon>
        <taxon>Bertiereae - Coffeeae clade</taxon>
        <taxon>Coffeeae</taxon>
        <taxon>Coffea</taxon>
    </lineage>
</organism>
<proteinExistence type="predicted"/>
<dbReference type="RefSeq" id="XP_027083737.1">
    <property type="nucleotide sequence ID" value="XM_027227936.1"/>
</dbReference>
<keyword evidence="2" id="KW-1185">Reference proteome</keyword>
<evidence type="ECO:0000259" key="1">
    <source>
        <dbReference type="Pfam" id="PF10551"/>
    </source>
</evidence>
<evidence type="ECO:0000313" key="3">
    <source>
        <dbReference type="RefSeq" id="XP_027083737.1"/>
    </source>
</evidence>
<reference evidence="3" key="2">
    <citation type="submission" date="2025-08" db="UniProtKB">
        <authorList>
            <consortium name="RefSeq"/>
        </authorList>
    </citation>
    <scope>IDENTIFICATION</scope>
    <source>
        <tissue evidence="3">Leaves</tissue>
    </source>
</reference>
<sequence>MAKKPVAVMRDHPDISRKGIEVEMLNYGVHPSKQQVYRAREKAREEIEGTHAASYSKMPKYAVLLRQSNPGSICKIHYDRPNLLVEPRFLGLFISFKGQKDDFFTGCRPFIGFDGCHLKGSLSGVLLTVVALDANNSIFPIAFVVAEFENKETWSWFFYFFQEFFGPFDNSVPLTFMSDRQKGLNLAYEEMIPLATGRYCCKHICNNFTFQFPGLLLDSLFWKVSKSYDAIGYNEAMASIKDMNVEA</sequence>
<name>A0A6P6U0Z7_COFAR</name>
<dbReference type="PANTHER" id="PTHR31973:SF187">
    <property type="entry name" value="MUTATOR TRANSPOSASE MUDRA PROTEIN"/>
    <property type="match status" value="1"/>
</dbReference>
<dbReference type="Pfam" id="PF10551">
    <property type="entry name" value="MULE"/>
    <property type="match status" value="1"/>
</dbReference>
<feature type="domain" description="MULE transposase" evidence="1">
    <location>
        <begin position="111"/>
        <end position="207"/>
    </location>
</feature>
<dbReference type="GeneID" id="113706040"/>
<gene>
    <name evidence="3" type="primary">LOC113706040</name>
</gene>
<accession>A0A6P6U0Z7</accession>